<dbReference type="InterPro" id="IPR055446">
    <property type="entry name" value="RecD2_N_OB"/>
</dbReference>
<dbReference type="GO" id="GO:0003677">
    <property type="term" value="F:DNA binding"/>
    <property type="evidence" value="ECO:0007669"/>
    <property type="project" value="InterPro"/>
</dbReference>
<evidence type="ECO:0000259" key="3">
    <source>
        <dbReference type="Pfam" id="PF13538"/>
    </source>
</evidence>
<dbReference type="Pfam" id="PF23139">
    <property type="entry name" value="OB_YrrC"/>
    <property type="match status" value="1"/>
</dbReference>
<dbReference type="EMBL" id="UINC01017819">
    <property type="protein sequence ID" value="SVA74298.1"/>
    <property type="molecule type" value="Genomic_DNA"/>
</dbReference>
<organism evidence="7">
    <name type="scientific">marine metagenome</name>
    <dbReference type="NCBI Taxonomy" id="408172"/>
    <lineage>
        <taxon>unclassified sequences</taxon>
        <taxon>metagenomes</taxon>
        <taxon>ecological metagenomes</taxon>
    </lineage>
</organism>
<feature type="non-terminal residue" evidence="7">
    <location>
        <position position="1"/>
    </location>
</feature>
<gene>
    <name evidence="7" type="ORF">METZ01_LOCUS127152</name>
</gene>
<dbReference type="PANTHER" id="PTHR43788">
    <property type="entry name" value="DNA2/NAM7 HELICASE FAMILY MEMBER"/>
    <property type="match status" value="1"/>
</dbReference>
<dbReference type="Pfam" id="PF13245">
    <property type="entry name" value="AAA_19"/>
    <property type="match status" value="1"/>
</dbReference>
<evidence type="ECO:0008006" key="8">
    <source>
        <dbReference type="Google" id="ProtNLM"/>
    </source>
</evidence>
<reference evidence="7" key="1">
    <citation type="submission" date="2018-05" db="EMBL/GenBank/DDBJ databases">
        <authorList>
            <person name="Lanie J.A."/>
            <person name="Ng W.-L."/>
            <person name="Kazmierczak K.M."/>
            <person name="Andrzejewski T.M."/>
            <person name="Davidsen T.M."/>
            <person name="Wayne K.J."/>
            <person name="Tettelin H."/>
            <person name="Glass J.I."/>
            <person name="Rusch D."/>
            <person name="Podicherti R."/>
            <person name="Tsui H.-C.T."/>
            <person name="Winkler M.E."/>
        </authorList>
    </citation>
    <scope>NUCLEOTIDE SEQUENCE</scope>
</reference>
<dbReference type="PANTHER" id="PTHR43788:SF6">
    <property type="entry name" value="DNA HELICASE B"/>
    <property type="match status" value="1"/>
</dbReference>
<accession>A0A381YB99</accession>
<dbReference type="Gene3D" id="1.10.10.2220">
    <property type="match status" value="1"/>
</dbReference>
<dbReference type="InterPro" id="IPR006345">
    <property type="entry name" value="RecD2"/>
</dbReference>
<dbReference type="GO" id="GO:0009338">
    <property type="term" value="C:exodeoxyribonuclease V complex"/>
    <property type="evidence" value="ECO:0007669"/>
    <property type="project" value="TreeGrafter"/>
</dbReference>
<sequence>VERIVYEQDGTSWAVIRLRLDDGDVATAVGDLAPVFEGERLQIDGSWVDDARFGRQFRADKSVSVRPTDEEAVERYLASGVVPGIGPEIAARIVKCFGEKTLEVFDDAPEKLLSVRGIGKVLLHRIKERWGEQAAERSTRIFLQGLGLGPFLINKILRAWGKDSEERVRENPYALAASGEIPGIGFRRADEIARQFPKWGAETDARARAGVLHVLDDQATHGHCFVPYERLIRVACELLGVDDEDVVRRAVGGLLDDGDLVSELLDDDEVAALSPKGSSEAEDAPTAEDGHRAVYRRAFLEAERRVARRLLKIAATPAANGKLGAFSEDRAAKAVEWVEDQLGVELGSDQRNAVGVALSQKVLLFTGGPGTGKTTLIDAIVRCGLAVSARIALAAPTGRAAKRLSEATGHASMTIHRLLDYRPHDGGFGRSMASPLEADMVIVDEASMIDLFLMDALVSAVPPRAVLVLVGDADQLPPVGPGAVLRDLLASEALPTVRLTEIYRQARRSLIVRNAHRINQGELPEGMEGMEGMETWDEDVLRDFYFIGEEDADRAREIALALVSERIPARFGLNAMSDVQVVAPMHRGKAGVSRLNLTLQQRLNDVSGGRAVGDYMLRPGDRVIQQRNDYDREVFNGDVGRVASAEAQGSLAVLFDGRRVEYDQKAARHLSLAYAISIHKSQGSEYPAVVVLLLTEHYPMLQRNLLYTALTRAKKLAVLVGSRRAVRRAVANAAPLRRCTRLARRLSARPTLPGSSS</sequence>
<dbReference type="InterPro" id="IPR050534">
    <property type="entry name" value="Coronavir_polyprotein_1ab"/>
</dbReference>
<keyword evidence="1" id="KW-0547">Nucleotide-binding</keyword>
<feature type="domain" description="ATP-dependent RecD2 DNA helicase-like helix-hairpin-helix" evidence="4">
    <location>
        <begin position="132"/>
        <end position="225"/>
    </location>
</feature>
<evidence type="ECO:0000256" key="1">
    <source>
        <dbReference type="ARBA" id="ARBA00022741"/>
    </source>
</evidence>
<dbReference type="AlphaFoldDB" id="A0A381YB99"/>
<keyword evidence="2" id="KW-0067">ATP-binding</keyword>
<dbReference type="InterPro" id="IPR041451">
    <property type="entry name" value="RecD2_SH13"/>
</dbReference>
<dbReference type="Pfam" id="PF13538">
    <property type="entry name" value="UvrD_C_2"/>
    <property type="match status" value="1"/>
</dbReference>
<feature type="domain" description="ATP-dependent RecD2 DNA helicase SH3" evidence="5">
    <location>
        <begin position="595"/>
        <end position="655"/>
    </location>
</feature>
<dbReference type="NCBIfam" id="TIGR01448">
    <property type="entry name" value="recD_rel"/>
    <property type="match status" value="1"/>
</dbReference>
<dbReference type="InterPro" id="IPR010994">
    <property type="entry name" value="RuvA_2-like"/>
</dbReference>
<dbReference type="GO" id="GO:0043139">
    <property type="term" value="F:5'-3' DNA helicase activity"/>
    <property type="evidence" value="ECO:0007669"/>
    <property type="project" value="InterPro"/>
</dbReference>
<dbReference type="InterPro" id="IPR029493">
    <property type="entry name" value="RecD2-like_HHH"/>
</dbReference>
<evidence type="ECO:0000256" key="2">
    <source>
        <dbReference type="ARBA" id="ARBA00022840"/>
    </source>
</evidence>
<dbReference type="CDD" id="cd18809">
    <property type="entry name" value="SF1_C_RecD"/>
    <property type="match status" value="1"/>
</dbReference>
<evidence type="ECO:0000259" key="5">
    <source>
        <dbReference type="Pfam" id="PF18335"/>
    </source>
</evidence>
<dbReference type="Pfam" id="PF14490">
    <property type="entry name" value="HHH_RecD2"/>
    <property type="match status" value="1"/>
</dbReference>
<evidence type="ECO:0000313" key="7">
    <source>
        <dbReference type="EMBL" id="SVA74298.1"/>
    </source>
</evidence>
<dbReference type="Pfam" id="PF18335">
    <property type="entry name" value="SH3_13"/>
    <property type="match status" value="1"/>
</dbReference>
<dbReference type="Gene3D" id="3.40.50.300">
    <property type="entry name" value="P-loop containing nucleotide triphosphate hydrolases"/>
    <property type="match status" value="2"/>
</dbReference>
<dbReference type="SUPFAM" id="SSF47781">
    <property type="entry name" value="RuvA domain 2-like"/>
    <property type="match status" value="1"/>
</dbReference>
<dbReference type="Pfam" id="PF14520">
    <property type="entry name" value="HHH_5"/>
    <property type="match status" value="1"/>
</dbReference>
<dbReference type="GO" id="GO:0005524">
    <property type="term" value="F:ATP binding"/>
    <property type="evidence" value="ECO:0007669"/>
    <property type="project" value="UniProtKB-KW"/>
</dbReference>
<dbReference type="InterPro" id="IPR027785">
    <property type="entry name" value="UvrD-like_helicase_C"/>
</dbReference>
<dbReference type="SUPFAM" id="SSF52540">
    <property type="entry name" value="P-loop containing nucleoside triphosphate hydrolases"/>
    <property type="match status" value="2"/>
</dbReference>
<dbReference type="Gene3D" id="2.30.30.940">
    <property type="match status" value="1"/>
</dbReference>
<evidence type="ECO:0000259" key="4">
    <source>
        <dbReference type="Pfam" id="PF14490"/>
    </source>
</evidence>
<dbReference type="CDD" id="cd17933">
    <property type="entry name" value="DEXSc_RecD-like"/>
    <property type="match status" value="1"/>
</dbReference>
<proteinExistence type="inferred from homology"/>
<feature type="domain" description="ATP-dependent RecD2 DNA helicase OB-fold" evidence="6">
    <location>
        <begin position="1"/>
        <end position="65"/>
    </location>
</feature>
<protein>
    <recommendedName>
        <fullName evidence="8">AAA+ ATPase domain-containing protein</fullName>
    </recommendedName>
</protein>
<dbReference type="Gene3D" id="1.10.150.20">
    <property type="entry name" value="5' to 3' exonuclease, C-terminal subdomain"/>
    <property type="match status" value="1"/>
</dbReference>
<dbReference type="GO" id="GO:0006310">
    <property type="term" value="P:DNA recombination"/>
    <property type="evidence" value="ECO:0007669"/>
    <property type="project" value="InterPro"/>
</dbReference>
<name>A0A381YB99_9ZZZZ</name>
<dbReference type="InterPro" id="IPR027417">
    <property type="entry name" value="P-loop_NTPase"/>
</dbReference>
<dbReference type="HAMAP" id="MF_01488">
    <property type="entry name" value="RecD2"/>
    <property type="match status" value="1"/>
</dbReference>
<dbReference type="GO" id="GO:0017116">
    <property type="term" value="F:single-stranded DNA helicase activity"/>
    <property type="evidence" value="ECO:0007669"/>
    <property type="project" value="TreeGrafter"/>
</dbReference>
<evidence type="ECO:0000259" key="6">
    <source>
        <dbReference type="Pfam" id="PF23139"/>
    </source>
</evidence>
<feature type="domain" description="UvrD-like helicase C-terminal" evidence="3">
    <location>
        <begin position="672"/>
        <end position="720"/>
    </location>
</feature>